<name>W6U1Y2_ECHGR</name>
<dbReference type="PANTHER" id="PTHR12271:SF40">
    <property type="entry name" value="POLY(A) RNA POLYMERASE GLD2"/>
    <property type="match status" value="1"/>
</dbReference>
<protein>
    <submittedName>
        <fullName evidence="2">Poly(A) RNA polymerase gld-2 B</fullName>
    </submittedName>
</protein>
<dbReference type="STRING" id="6210.W6U1Y2"/>
<dbReference type="GeneID" id="36345739"/>
<evidence type="ECO:0000313" key="2">
    <source>
        <dbReference type="EMBL" id="EUB55115.1"/>
    </source>
</evidence>
<dbReference type="Pfam" id="PF22600">
    <property type="entry name" value="MTPAP-like_central"/>
    <property type="match status" value="2"/>
</dbReference>
<dbReference type="SUPFAM" id="SSF81631">
    <property type="entry name" value="PAP/OAS1 substrate-binding domain"/>
    <property type="match status" value="1"/>
</dbReference>
<dbReference type="EMBL" id="APAU02000184">
    <property type="protein sequence ID" value="EUB55115.1"/>
    <property type="molecule type" value="Genomic_DNA"/>
</dbReference>
<evidence type="ECO:0000259" key="1">
    <source>
        <dbReference type="Pfam" id="PF22600"/>
    </source>
</evidence>
<gene>
    <name evidence="2" type="ORF">EGR_10024</name>
</gene>
<accession>W6U1Y2</accession>
<feature type="domain" description="Poly(A) RNA polymerase mitochondrial-like central palm" evidence="1">
    <location>
        <begin position="12"/>
        <end position="62"/>
    </location>
</feature>
<organism evidence="2 3">
    <name type="scientific">Echinococcus granulosus</name>
    <name type="common">Hydatid tapeworm</name>
    <dbReference type="NCBI Taxonomy" id="6210"/>
    <lineage>
        <taxon>Eukaryota</taxon>
        <taxon>Metazoa</taxon>
        <taxon>Spiralia</taxon>
        <taxon>Lophotrochozoa</taxon>
        <taxon>Platyhelminthes</taxon>
        <taxon>Cestoda</taxon>
        <taxon>Eucestoda</taxon>
        <taxon>Cyclophyllidea</taxon>
        <taxon>Taeniidae</taxon>
        <taxon>Echinococcus</taxon>
        <taxon>Echinococcus granulosus group</taxon>
    </lineage>
</organism>
<comment type="caution">
    <text evidence="2">The sequence shown here is derived from an EMBL/GenBank/DDBJ whole genome shotgun (WGS) entry which is preliminary data.</text>
</comment>
<dbReference type="GO" id="GO:1990817">
    <property type="term" value="F:poly(A) RNA polymerase activity"/>
    <property type="evidence" value="ECO:0007669"/>
    <property type="project" value="TreeGrafter"/>
</dbReference>
<dbReference type="OMA" id="CERIRAN"/>
<dbReference type="RefSeq" id="XP_024346311.1">
    <property type="nucleotide sequence ID" value="XM_024499273.1"/>
</dbReference>
<dbReference type="PANTHER" id="PTHR12271">
    <property type="entry name" value="POLY A POLYMERASE CID PAP -RELATED"/>
    <property type="match status" value="1"/>
</dbReference>
<dbReference type="Gene3D" id="1.10.1410.10">
    <property type="match status" value="1"/>
</dbReference>
<dbReference type="Gene3D" id="3.30.460.10">
    <property type="entry name" value="Beta Polymerase, domain 2"/>
    <property type="match status" value="1"/>
</dbReference>
<feature type="domain" description="Poly(A) RNA polymerase mitochondrial-like central palm" evidence="1">
    <location>
        <begin position="93"/>
        <end position="137"/>
    </location>
</feature>
<dbReference type="GO" id="GO:0031123">
    <property type="term" value="P:RNA 3'-end processing"/>
    <property type="evidence" value="ECO:0007669"/>
    <property type="project" value="TreeGrafter"/>
</dbReference>
<dbReference type="OrthoDB" id="2274644at2759"/>
<dbReference type="CDD" id="cd05402">
    <property type="entry name" value="NT_PAP_TUTase"/>
    <property type="match status" value="1"/>
</dbReference>
<dbReference type="SUPFAM" id="SSF81301">
    <property type="entry name" value="Nucleotidyltransferase"/>
    <property type="match status" value="1"/>
</dbReference>
<dbReference type="KEGG" id="egl:EGR_10024"/>
<dbReference type="CTD" id="36345739"/>
<keyword evidence="3" id="KW-1185">Reference proteome</keyword>
<evidence type="ECO:0000313" key="3">
    <source>
        <dbReference type="Proteomes" id="UP000019149"/>
    </source>
</evidence>
<proteinExistence type="predicted"/>
<dbReference type="InterPro" id="IPR054708">
    <property type="entry name" value="MTPAP-like_central"/>
</dbReference>
<dbReference type="AlphaFoldDB" id="W6U1Y2"/>
<sequence>MYVRGSTCSRADSKLFIVGSSANGFGWDRSDVDLCLVIPLQELPSKTGAKAVLRKLRNLLLQKLREVIVGCAAGRVGASVAFGRAGGKAAGSLSNCERIRANVPILKLHDQLSGFDCYLSLNNVVGIYNTHLLAMYARVDRRVPALGMFVKHWAQRMGIHGGSKRRLSTYALVLMVIQYLQCGCSPPVVPNLQARFPKIFDCERALEEVDMDLELPWEELRSANRYTSGELFAGFIAYYANFDFARWNISICNGSSLKVSMGVVEETVMEACPIDIYGNDSMLCFASGAVSILLHGTWCGKASSDVMYVGSRTKGQGNG</sequence>
<dbReference type="InterPro" id="IPR043519">
    <property type="entry name" value="NT_sf"/>
</dbReference>
<reference evidence="2 3" key="1">
    <citation type="journal article" date="2013" name="Nat. Genet.">
        <title>The genome of the hydatid tapeworm Echinococcus granulosus.</title>
        <authorList>
            <person name="Zheng H."/>
            <person name="Zhang W."/>
            <person name="Zhang L."/>
            <person name="Zhang Z."/>
            <person name="Li J."/>
            <person name="Lu G."/>
            <person name="Zhu Y."/>
            <person name="Wang Y."/>
            <person name="Huang Y."/>
            <person name="Liu J."/>
            <person name="Kang H."/>
            <person name="Chen J."/>
            <person name="Wang L."/>
            <person name="Chen A."/>
            <person name="Yu S."/>
            <person name="Gao Z."/>
            <person name="Jin L."/>
            <person name="Gu W."/>
            <person name="Wang Z."/>
            <person name="Zhao L."/>
            <person name="Shi B."/>
            <person name="Wen H."/>
            <person name="Lin R."/>
            <person name="Jones M.K."/>
            <person name="Brejova B."/>
            <person name="Vinar T."/>
            <person name="Zhao G."/>
            <person name="McManus D.P."/>
            <person name="Chen Z."/>
            <person name="Zhou Y."/>
            <person name="Wang S."/>
        </authorList>
    </citation>
    <scope>NUCLEOTIDE SEQUENCE [LARGE SCALE GENOMIC DNA]</scope>
</reference>
<dbReference type="Proteomes" id="UP000019149">
    <property type="component" value="Unassembled WGS sequence"/>
</dbReference>